<dbReference type="GO" id="GO:0005739">
    <property type="term" value="C:mitochondrion"/>
    <property type="evidence" value="ECO:0007669"/>
    <property type="project" value="UniProtKB-SubCell"/>
</dbReference>
<comment type="subunit">
    <text evidence="4">Homotetramer.</text>
</comment>
<dbReference type="Pfam" id="PF02803">
    <property type="entry name" value="Thiolase_C"/>
    <property type="match status" value="1"/>
</dbReference>
<dbReference type="PANTHER" id="PTHR18919:SF156">
    <property type="entry name" value="ACETYL-COA ACETYLTRANSFERASE, MITOCHONDRIAL"/>
    <property type="match status" value="1"/>
</dbReference>
<feature type="domain" description="Thiolase C-terminal" evidence="14">
    <location>
        <begin position="315"/>
        <end position="434"/>
    </location>
</feature>
<dbReference type="PANTHER" id="PTHR18919">
    <property type="entry name" value="ACETYL-COA C-ACYLTRANSFERASE"/>
    <property type="match status" value="1"/>
</dbReference>
<evidence type="ECO:0000256" key="12">
    <source>
        <dbReference type="SAM" id="MobiDB-lite"/>
    </source>
</evidence>
<dbReference type="Proteomes" id="UP001303647">
    <property type="component" value="Unassembled WGS sequence"/>
</dbReference>
<dbReference type="SUPFAM" id="SSF53901">
    <property type="entry name" value="Thiolase-like"/>
    <property type="match status" value="2"/>
</dbReference>
<organism evidence="15 16">
    <name type="scientific">Corynascus novoguineensis</name>
    <dbReference type="NCBI Taxonomy" id="1126955"/>
    <lineage>
        <taxon>Eukaryota</taxon>
        <taxon>Fungi</taxon>
        <taxon>Dikarya</taxon>
        <taxon>Ascomycota</taxon>
        <taxon>Pezizomycotina</taxon>
        <taxon>Sordariomycetes</taxon>
        <taxon>Sordariomycetidae</taxon>
        <taxon>Sordariales</taxon>
        <taxon>Chaetomiaceae</taxon>
        <taxon>Corynascus</taxon>
    </lineage>
</organism>
<dbReference type="SMART" id="SM00753">
    <property type="entry name" value="PAM"/>
    <property type="match status" value="1"/>
</dbReference>
<dbReference type="GO" id="GO:0046872">
    <property type="term" value="F:metal ion binding"/>
    <property type="evidence" value="ECO:0007669"/>
    <property type="project" value="UniProtKB-KW"/>
</dbReference>
<keyword evidence="8" id="KW-0809">Transit peptide</keyword>
<evidence type="ECO:0000256" key="2">
    <source>
        <dbReference type="ARBA" id="ARBA00004173"/>
    </source>
</evidence>
<keyword evidence="9" id="KW-0630">Potassium</keyword>
<feature type="domain" description="Thiolase N-terminal" evidence="13">
    <location>
        <begin position="47"/>
        <end position="303"/>
    </location>
</feature>
<evidence type="ECO:0000256" key="3">
    <source>
        <dbReference type="ARBA" id="ARBA00010982"/>
    </source>
</evidence>
<dbReference type="PROSITE" id="PS00098">
    <property type="entry name" value="THIOLASE_1"/>
    <property type="match status" value="1"/>
</dbReference>
<feature type="region of interest" description="Disordered" evidence="12">
    <location>
        <begin position="989"/>
        <end position="1010"/>
    </location>
</feature>
<dbReference type="EMBL" id="MU857691">
    <property type="protein sequence ID" value="KAK4245761.1"/>
    <property type="molecule type" value="Genomic_DNA"/>
</dbReference>
<dbReference type="PROSITE" id="PS00099">
    <property type="entry name" value="THIOLASE_3"/>
    <property type="match status" value="1"/>
</dbReference>
<evidence type="ECO:0000256" key="5">
    <source>
        <dbReference type="ARBA" id="ARBA00012705"/>
    </source>
</evidence>
<dbReference type="Pfam" id="PF00108">
    <property type="entry name" value="Thiolase_N"/>
    <property type="match status" value="1"/>
</dbReference>
<reference evidence="15" key="2">
    <citation type="submission" date="2023-05" db="EMBL/GenBank/DDBJ databases">
        <authorList>
            <consortium name="Lawrence Berkeley National Laboratory"/>
            <person name="Steindorff A."/>
            <person name="Hensen N."/>
            <person name="Bonometti L."/>
            <person name="Westerberg I."/>
            <person name="Brannstrom I.O."/>
            <person name="Guillou S."/>
            <person name="Cros-Aarteil S."/>
            <person name="Calhoun S."/>
            <person name="Haridas S."/>
            <person name="Kuo A."/>
            <person name="Mondo S."/>
            <person name="Pangilinan J."/>
            <person name="Riley R."/>
            <person name="Labutti K."/>
            <person name="Andreopoulos B."/>
            <person name="Lipzen A."/>
            <person name="Chen C."/>
            <person name="Yanf M."/>
            <person name="Daum C."/>
            <person name="Ng V."/>
            <person name="Clum A."/>
            <person name="Ohm R."/>
            <person name="Martin F."/>
            <person name="Silar P."/>
            <person name="Natvig D."/>
            <person name="Lalanne C."/>
            <person name="Gautier V."/>
            <person name="Ament-Velasquez S.L."/>
            <person name="Kruys A."/>
            <person name="Hutchinson M.I."/>
            <person name="Powell A.J."/>
            <person name="Barry K."/>
            <person name="Miller A.N."/>
            <person name="Grigoriev I.V."/>
            <person name="Debuchy R."/>
            <person name="Gladieux P."/>
            <person name="Thoren M.H."/>
            <person name="Johannesson H."/>
        </authorList>
    </citation>
    <scope>NUCLEOTIDE SEQUENCE</scope>
    <source>
        <strain evidence="15">CBS 359.72</strain>
    </source>
</reference>
<dbReference type="CDD" id="cd00751">
    <property type="entry name" value="thiolase"/>
    <property type="match status" value="1"/>
</dbReference>
<keyword evidence="7" id="KW-0479">Metal-binding</keyword>
<evidence type="ECO:0000256" key="6">
    <source>
        <dbReference type="ARBA" id="ARBA00022679"/>
    </source>
</evidence>
<evidence type="ECO:0000256" key="9">
    <source>
        <dbReference type="ARBA" id="ARBA00022958"/>
    </source>
</evidence>
<keyword evidence="6" id="KW-0808">Transferase</keyword>
<protein>
    <recommendedName>
        <fullName evidence="5">acetyl-CoA C-acetyltransferase</fullName>
        <ecNumber evidence="5">2.3.1.9</ecNumber>
    </recommendedName>
</protein>
<keyword evidence="16" id="KW-1185">Reference proteome</keyword>
<keyword evidence="10" id="KW-0496">Mitochondrion</keyword>
<dbReference type="InterPro" id="IPR020617">
    <property type="entry name" value="Thiolase_C"/>
</dbReference>
<evidence type="ECO:0000256" key="4">
    <source>
        <dbReference type="ARBA" id="ARBA00011881"/>
    </source>
</evidence>
<dbReference type="EC" id="2.3.1.9" evidence="5"/>
<evidence type="ECO:0000256" key="8">
    <source>
        <dbReference type="ARBA" id="ARBA00022946"/>
    </source>
</evidence>
<dbReference type="InterPro" id="IPR020616">
    <property type="entry name" value="Thiolase_N"/>
</dbReference>
<dbReference type="GO" id="GO:0006635">
    <property type="term" value="P:fatty acid beta-oxidation"/>
    <property type="evidence" value="ECO:0007669"/>
    <property type="project" value="TreeGrafter"/>
</dbReference>
<name>A0AAN7HDE4_9PEZI</name>
<proteinExistence type="inferred from homology"/>
<comment type="subcellular location">
    <subcellularLocation>
        <location evidence="2">Mitochondrion</location>
    </subcellularLocation>
</comment>
<dbReference type="FunFam" id="3.40.47.10:FF:000007">
    <property type="entry name" value="acetyl-CoA acetyltransferase, mitochondrial"/>
    <property type="match status" value="1"/>
</dbReference>
<evidence type="ECO:0000313" key="16">
    <source>
        <dbReference type="Proteomes" id="UP001303647"/>
    </source>
</evidence>
<dbReference type="GO" id="GO:0003985">
    <property type="term" value="F:acetyl-CoA C-acetyltransferase activity"/>
    <property type="evidence" value="ECO:0007669"/>
    <property type="project" value="UniProtKB-EC"/>
</dbReference>
<gene>
    <name evidence="15" type="ORF">C7999DRAFT_42724</name>
</gene>
<dbReference type="InterPro" id="IPR020615">
    <property type="entry name" value="Thiolase_acyl_enz_int_AS"/>
</dbReference>
<evidence type="ECO:0000256" key="10">
    <source>
        <dbReference type="ARBA" id="ARBA00023128"/>
    </source>
</evidence>
<evidence type="ECO:0000256" key="1">
    <source>
        <dbReference type="ARBA" id="ARBA00001958"/>
    </source>
</evidence>
<dbReference type="Gene3D" id="3.40.47.10">
    <property type="match status" value="1"/>
</dbReference>
<dbReference type="InterPro" id="IPR002155">
    <property type="entry name" value="Thiolase"/>
</dbReference>
<dbReference type="NCBIfam" id="TIGR01930">
    <property type="entry name" value="AcCoA-C-Actrans"/>
    <property type="match status" value="1"/>
</dbReference>
<dbReference type="InterPro" id="IPR016039">
    <property type="entry name" value="Thiolase-like"/>
</dbReference>
<dbReference type="AlphaFoldDB" id="A0AAN7HDE4"/>
<comment type="caution">
    <text evidence="15">The sequence shown here is derived from an EMBL/GenBank/DDBJ whole genome shotgun (WGS) entry which is preliminary data.</text>
</comment>
<evidence type="ECO:0000259" key="13">
    <source>
        <dbReference type="Pfam" id="PF00108"/>
    </source>
</evidence>
<evidence type="ECO:0000313" key="15">
    <source>
        <dbReference type="EMBL" id="KAK4245761.1"/>
    </source>
</evidence>
<accession>A0AAN7HDE4</accession>
<evidence type="ECO:0000256" key="11">
    <source>
        <dbReference type="ARBA" id="ARBA00023315"/>
    </source>
</evidence>
<evidence type="ECO:0000259" key="14">
    <source>
        <dbReference type="Pfam" id="PF02803"/>
    </source>
</evidence>
<comment type="similarity">
    <text evidence="3">Belongs to the thiolase-like superfamily. Thiolase family.</text>
</comment>
<dbReference type="InterPro" id="IPR020610">
    <property type="entry name" value="Thiolase_AS"/>
</dbReference>
<reference evidence="15" key="1">
    <citation type="journal article" date="2023" name="Mol. Phylogenet. Evol.">
        <title>Genome-scale phylogeny and comparative genomics of the fungal order Sordariales.</title>
        <authorList>
            <person name="Hensen N."/>
            <person name="Bonometti L."/>
            <person name="Westerberg I."/>
            <person name="Brannstrom I.O."/>
            <person name="Guillou S."/>
            <person name="Cros-Aarteil S."/>
            <person name="Calhoun S."/>
            <person name="Haridas S."/>
            <person name="Kuo A."/>
            <person name="Mondo S."/>
            <person name="Pangilinan J."/>
            <person name="Riley R."/>
            <person name="LaButti K."/>
            <person name="Andreopoulos B."/>
            <person name="Lipzen A."/>
            <person name="Chen C."/>
            <person name="Yan M."/>
            <person name="Daum C."/>
            <person name="Ng V."/>
            <person name="Clum A."/>
            <person name="Steindorff A."/>
            <person name="Ohm R.A."/>
            <person name="Martin F."/>
            <person name="Silar P."/>
            <person name="Natvig D.O."/>
            <person name="Lalanne C."/>
            <person name="Gautier V."/>
            <person name="Ament-Velasquez S.L."/>
            <person name="Kruys A."/>
            <person name="Hutchinson M.I."/>
            <person name="Powell A.J."/>
            <person name="Barry K."/>
            <person name="Miller A.N."/>
            <person name="Grigoriev I.V."/>
            <person name="Debuchy R."/>
            <person name="Gladieux P."/>
            <person name="Hiltunen Thoren M."/>
            <person name="Johannesson H."/>
        </authorList>
    </citation>
    <scope>NUCLEOTIDE SEQUENCE</scope>
    <source>
        <strain evidence="15">CBS 359.72</strain>
    </source>
</reference>
<sequence>MDCFGRGRGWQPPNHQSITVKPCLLRTGSVRLFSSQSCLRQEIRDAYILSASRTPTAKFNGSYVNVSGPQLGAVAIKSALEKSRVPVSKVTDVYMGNVLQGSVGQAPARQASIFAGLPPSVEAITINKVCASGLKAVAFAAQNIQLGLSEAQIAGGFENMSRVPYYVPRASGLPSFGHVKMEDGLIKDGLTDVYDQIHMGNCAENTAKKYNISREAQDQYAIQSYQRAQAAWKNNAFADEIAPVTVKGRKGDTVITTDEGYLDIKLEKVPGLKPAFVRDGTGTVTAANSSTLNDGASALVLGSKAIAQEYGAGSRVLARICSSADAAVDPIDFPIAPAKAVPIALERAGITKDQVAVWEFNEAFAAVIKANEKILGLEGARVNPLGGAIALGHALGSSGSRILVTLLHQLKPGEYGVAAICNGGGAASAMVVQRIESSTNNSITTMTLVVQFLSSIRGFVLEQNGDELRNWLLVENDVPAIYFEMSNELKRSFPANSAALENLIDKSLPQEDNVPDGKGSPWPGFNSFIREYLEYWRDVDFADVVRLHARLSDLLNSCANALANPTYGTMLIQTSMSLSESLSKLVMGLTRQPHLLAQIQGETTGEESGERKSIVELAADIIQKIFTSCLTDRSSTRWSEPKGKKVAVYQFANLTLKLLFACNKSRLAVQMFTNISTSAPALSLYPASQRVTFLYYLGRFHFDHGHYWRAEMCLAEAYRQCLPQFQKHRRQILAYWIPANLLLGRFPSWDLLRRPEAAGFADIFVPICASIRSGNFVLFHQALNLNRDWLWGKGFYLTFLYRLKPLVWRSFTRKVFILTWEKSADKAGNRAPLLSFEDLVTAAVYVQKLLEGYVPAKPRAAAARARSAANVNTLLVKAVTNSAAGGEADTATGSLFVPPQGGPRRLMPSEGLIFGNKRPDLESIESVVAGLVYSGLLNGFIARQQKRFAVEGAKKKGGNAVAAGWPNPYESILERFQEAWQETLDACDAGEAVDPPGALDDVPGWVRAPS</sequence>
<evidence type="ECO:0000256" key="7">
    <source>
        <dbReference type="ARBA" id="ARBA00022723"/>
    </source>
</evidence>
<comment type="cofactor">
    <cofactor evidence="1">
        <name>K(+)</name>
        <dbReference type="ChEBI" id="CHEBI:29103"/>
    </cofactor>
</comment>
<keyword evidence="11" id="KW-0012">Acyltransferase</keyword>